<name>A0AAV4SBV8_9ARAC</name>
<keyword evidence="2" id="KW-1185">Reference proteome</keyword>
<dbReference type="AlphaFoldDB" id="A0AAV4SBV8"/>
<dbReference type="Proteomes" id="UP001054837">
    <property type="component" value="Unassembled WGS sequence"/>
</dbReference>
<sequence length="107" mass="12058">MSFYLQRIPSKNCCSQKEKIAISIKPKAHREMGPNSCYRAAGHTSTWSEKGTKKKKIALRGRKSTGDGLLAQETSSFWFRLGAKDNGRLTLCPRELPLSMVSSYWFA</sequence>
<proteinExistence type="predicted"/>
<comment type="caution">
    <text evidence="1">The sequence shown here is derived from an EMBL/GenBank/DDBJ whole genome shotgun (WGS) entry which is preliminary data.</text>
</comment>
<organism evidence="1 2">
    <name type="scientific">Caerostris darwini</name>
    <dbReference type="NCBI Taxonomy" id="1538125"/>
    <lineage>
        <taxon>Eukaryota</taxon>
        <taxon>Metazoa</taxon>
        <taxon>Ecdysozoa</taxon>
        <taxon>Arthropoda</taxon>
        <taxon>Chelicerata</taxon>
        <taxon>Arachnida</taxon>
        <taxon>Araneae</taxon>
        <taxon>Araneomorphae</taxon>
        <taxon>Entelegynae</taxon>
        <taxon>Araneoidea</taxon>
        <taxon>Araneidae</taxon>
        <taxon>Caerostris</taxon>
    </lineage>
</organism>
<protein>
    <submittedName>
        <fullName evidence="1">Uncharacterized protein</fullName>
    </submittedName>
</protein>
<gene>
    <name evidence="1" type="ORF">CDAR_529461</name>
</gene>
<evidence type="ECO:0000313" key="1">
    <source>
        <dbReference type="EMBL" id="GIY30317.1"/>
    </source>
</evidence>
<accession>A0AAV4SBV8</accession>
<dbReference type="EMBL" id="BPLQ01007472">
    <property type="protein sequence ID" value="GIY30317.1"/>
    <property type="molecule type" value="Genomic_DNA"/>
</dbReference>
<reference evidence="1 2" key="1">
    <citation type="submission" date="2021-06" db="EMBL/GenBank/DDBJ databases">
        <title>Caerostris darwini draft genome.</title>
        <authorList>
            <person name="Kono N."/>
            <person name="Arakawa K."/>
        </authorList>
    </citation>
    <scope>NUCLEOTIDE SEQUENCE [LARGE SCALE GENOMIC DNA]</scope>
</reference>
<evidence type="ECO:0000313" key="2">
    <source>
        <dbReference type="Proteomes" id="UP001054837"/>
    </source>
</evidence>